<sequence length="233" mass="25694">MQALRIHYFQHVPFEGLGCIGDWIQEHGHTVTATRWYETPVLPDLQDIDWLIIMGGPMGVYETEQHPWLRIEKQFIADAIQQQKKVLGVCLGAQLIAAALGARVYPNPEKEIGWFPVQFISPGSDTFPATVFPPELNVFHWHGDTFDLPSTATRFAATAACAHQAFIYKGKVVGLQFHLEVRPQDAADMAAAGAQELKPAPYIQDAATITQLSGLATAANAGMHKLLDYMATL</sequence>
<dbReference type="AlphaFoldDB" id="A0A562SIH4"/>
<dbReference type="FunFam" id="3.40.50.880:FF:000033">
    <property type="entry name" value="Glutamine amidotransferase class-I"/>
    <property type="match status" value="1"/>
</dbReference>
<dbReference type="PROSITE" id="PS51273">
    <property type="entry name" value="GATASE_TYPE_1"/>
    <property type="match status" value="1"/>
</dbReference>
<dbReference type="Gene3D" id="3.40.50.880">
    <property type="match status" value="1"/>
</dbReference>
<protein>
    <submittedName>
        <fullName evidence="2">GMP synthase-like glutamine amidotransferase</fullName>
    </submittedName>
</protein>
<feature type="domain" description="Glutamine amidotransferase" evidence="1">
    <location>
        <begin position="27"/>
        <end position="185"/>
    </location>
</feature>
<evidence type="ECO:0000313" key="3">
    <source>
        <dbReference type="Proteomes" id="UP000316778"/>
    </source>
</evidence>
<keyword evidence="2" id="KW-0808">Transferase</keyword>
<gene>
    <name evidence="2" type="ORF">LX66_5661</name>
</gene>
<dbReference type="GO" id="GO:0005829">
    <property type="term" value="C:cytosol"/>
    <property type="evidence" value="ECO:0007669"/>
    <property type="project" value="TreeGrafter"/>
</dbReference>
<evidence type="ECO:0000259" key="1">
    <source>
        <dbReference type="Pfam" id="PF00117"/>
    </source>
</evidence>
<dbReference type="PANTHER" id="PTHR42695:SF5">
    <property type="entry name" value="GLUTAMINE AMIDOTRANSFERASE YLR126C-RELATED"/>
    <property type="match status" value="1"/>
</dbReference>
<proteinExistence type="predicted"/>
<organism evidence="2 3">
    <name type="scientific">Chitinophaga japonensis</name>
    <name type="common">Flexibacter japonensis</name>
    <dbReference type="NCBI Taxonomy" id="104662"/>
    <lineage>
        <taxon>Bacteria</taxon>
        <taxon>Pseudomonadati</taxon>
        <taxon>Bacteroidota</taxon>
        <taxon>Chitinophagia</taxon>
        <taxon>Chitinophagales</taxon>
        <taxon>Chitinophagaceae</taxon>
        <taxon>Chitinophaga</taxon>
    </lineage>
</organism>
<dbReference type="CDD" id="cd01741">
    <property type="entry name" value="GATase1_1"/>
    <property type="match status" value="1"/>
</dbReference>
<dbReference type="SUPFAM" id="SSF52317">
    <property type="entry name" value="Class I glutamine amidotransferase-like"/>
    <property type="match status" value="1"/>
</dbReference>
<dbReference type="Proteomes" id="UP000316778">
    <property type="component" value="Unassembled WGS sequence"/>
</dbReference>
<accession>A0A562SIH4</accession>
<dbReference type="Pfam" id="PF00117">
    <property type="entry name" value="GATase"/>
    <property type="match status" value="1"/>
</dbReference>
<keyword evidence="3" id="KW-1185">Reference proteome</keyword>
<dbReference type="InterPro" id="IPR017926">
    <property type="entry name" value="GATASE"/>
</dbReference>
<keyword evidence="2" id="KW-0315">Glutamine amidotransferase</keyword>
<dbReference type="InterPro" id="IPR044992">
    <property type="entry name" value="ChyE-like"/>
</dbReference>
<dbReference type="OrthoDB" id="9807137at2"/>
<reference evidence="2 3" key="1">
    <citation type="journal article" date="2013" name="Stand. Genomic Sci.">
        <title>Genomic Encyclopedia of Type Strains, Phase I: The one thousand microbial genomes (KMG-I) project.</title>
        <authorList>
            <person name="Kyrpides N.C."/>
            <person name="Woyke T."/>
            <person name="Eisen J.A."/>
            <person name="Garrity G."/>
            <person name="Lilburn T.G."/>
            <person name="Beck B.J."/>
            <person name="Whitman W.B."/>
            <person name="Hugenholtz P."/>
            <person name="Klenk H.P."/>
        </authorList>
    </citation>
    <scope>NUCLEOTIDE SEQUENCE [LARGE SCALE GENOMIC DNA]</scope>
    <source>
        <strain evidence="2 3">DSM 13484</strain>
    </source>
</reference>
<dbReference type="EMBL" id="VLLG01000008">
    <property type="protein sequence ID" value="TWI81052.1"/>
    <property type="molecule type" value="Genomic_DNA"/>
</dbReference>
<name>A0A562SIH4_CHIJA</name>
<dbReference type="PANTHER" id="PTHR42695">
    <property type="entry name" value="GLUTAMINE AMIDOTRANSFERASE YLR126C-RELATED"/>
    <property type="match status" value="1"/>
</dbReference>
<dbReference type="GO" id="GO:0016740">
    <property type="term" value="F:transferase activity"/>
    <property type="evidence" value="ECO:0007669"/>
    <property type="project" value="UniProtKB-KW"/>
</dbReference>
<evidence type="ECO:0000313" key="2">
    <source>
        <dbReference type="EMBL" id="TWI81052.1"/>
    </source>
</evidence>
<dbReference type="InterPro" id="IPR029062">
    <property type="entry name" value="Class_I_gatase-like"/>
</dbReference>
<comment type="caution">
    <text evidence="2">The sequence shown here is derived from an EMBL/GenBank/DDBJ whole genome shotgun (WGS) entry which is preliminary data.</text>
</comment>
<dbReference type="RefSeq" id="WP_145719705.1">
    <property type="nucleotide sequence ID" value="NZ_BAAAFY010000003.1"/>
</dbReference>